<dbReference type="PIRSF" id="PIRSF037489">
    <property type="entry name" value="UCP037489_NIF3_YqfO"/>
    <property type="match status" value="1"/>
</dbReference>
<dbReference type="FunFam" id="3.40.1390.30:FF:000001">
    <property type="entry name" value="GTP cyclohydrolase 1 type 2"/>
    <property type="match status" value="1"/>
</dbReference>
<feature type="binding site" evidence="6">
    <location>
        <position position="337"/>
    </location>
    <ligand>
        <name>a divalent metal cation</name>
        <dbReference type="ChEBI" id="CHEBI:60240"/>
        <label>1</label>
    </ligand>
</feature>
<dbReference type="EMBL" id="AGXA01000005">
    <property type="protein sequence ID" value="EKU94069.1"/>
    <property type="molecule type" value="Genomic_DNA"/>
</dbReference>
<dbReference type="InterPro" id="IPR015867">
    <property type="entry name" value="N-reg_PII/ATP_PRibTrfase_C"/>
</dbReference>
<dbReference type="OrthoDB" id="9792792at2"/>
<evidence type="ECO:0000256" key="6">
    <source>
        <dbReference type="PIRSR" id="PIRSR602678-1"/>
    </source>
</evidence>
<evidence type="ECO:0000256" key="1">
    <source>
        <dbReference type="ARBA" id="ARBA00006964"/>
    </source>
</evidence>
<protein>
    <recommendedName>
        <fullName evidence="3 5">GTP cyclohydrolase 1 type 2 homolog</fullName>
    </recommendedName>
</protein>
<evidence type="ECO:0000313" key="8">
    <source>
        <dbReference type="Proteomes" id="UP000009875"/>
    </source>
</evidence>
<keyword evidence="4 5" id="KW-0479">Metal-binding</keyword>
<dbReference type="HOGENOM" id="CLU_037423_1_0_9"/>
<reference evidence="7 8" key="1">
    <citation type="submission" date="2012-09" db="EMBL/GenBank/DDBJ databases">
        <title>The Genome Sequence of Alloiococcus otitis ATCC 51267.</title>
        <authorList>
            <consortium name="The Broad Institute Genome Sequencing Platform"/>
            <person name="Earl A."/>
            <person name="Ward D."/>
            <person name="Feldgarden M."/>
            <person name="Gevers D."/>
            <person name="Huys G."/>
            <person name="Walker B."/>
            <person name="Young S.K."/>
            <person name="Zeng Q."/>
            <person name="Gargeya S."/>
            <person name="Fitzgerald M."/>
            <person name="Haas B."/>
            <person name="Abouelleil A."/>
            <person name="Alvarado L."/>
            <person name="Arachchi H.M."/>
            <person name="Berlin A.M."/>
            <person name="Chapman S.B."/>
            <person name="Goldberg J."/>
            <person name="Griggs A."/>
            <person name="Gujja S."/>
            <person name="Hansen M."/>
            <person name="Howarth C."/>
            <person name="Imamovic A."/>
            <person name="Larimer J."/>
            <person name="McCowen C."/>
            <person name="Montmayeur A."/>
            <person name="Murphy C."/>
            <person name="Neiman D."/>
            <person name="Pearson M."/>
            <person name="Priest M."/>
            <person name="Roberts A."/>
            <person name="Saif S."/>
            <person name="Shea T."/>
            <person name="Sisk P."/>
            <person name="Sykes S."/>
            <person name="Wortman J."/>
            <person name="Nusbaum C."/>
            <person name="Birren B."/>
        </authorList>
    </citation>
    <scope>NUCLEOTIDE SEQUENCE [LARGE SCALE GENOMIC DNA]</scope>
    <source>
        <strain evidence="7 8">ATCC 51267</strain>
    </source>
</reference>
<dbReference type="NCBIfam" id="TIGR00486">
    <property type="entry name" value="YbgI_SA1388"/>
    <property type="match status" value="1"/>
</dbReference>
<dbReference type="PANTHER" id="PTHR13799:SF14">
    <property type="entry name" value="GTP CYCLOHYDROLASE 1 TYPE 2 HOMOLOG"/>
    <property type="match status" value="1"/>
</dbReference>
<dbReference type="Gene3D" id="3.40.1390.30">
    <property type="entry name" value="NIF3 (NGG1p interacting factor 3)-like"/>
    <property type="match status" value="1"/>
</dbReference>
<feature type="binding site" evidence="6">
    <location>
        <position position="66"/>
    </location>
    <ligand>
        <name>a divalent metal cation</name>
        <dbReference type="ChEBI" id="CHEBI:60240"/>
        <label>1</label>
    </ligand>
</feature>
<dbReference type="PANTHER" id="PTHR13799">
    <property type="entry name" value="NGG1 INTERACTING FACTOR 3"/>
    <property type="match status" value="1"/>
</dbReference>
<dbReference type="InterPro" id="IPR036069">
    <property type="entry name" value="DUF34/NIF3_sf"/>
</dbReference>
<evidence type="ECO:0000256" key="3">
    <source>
        <dbReference type="ARBA" id="ARBA00022112"/>
    </source>
</evidence>
<accession>K9EA22</accession>
<comment type="caution">
    <text evidence="7">The sequence shown here is derived from an EMBL/GenBank/DDBJ whole genome shotgun (WGS) entry which is preliminary data.</text>
</comment>
<comment type="similarity">
    <text evidence="1 5">Belongs to the GTP cyclohydrolase I type 2/NIF3 family.</text>
</comment>
<dbReference type="RefSeq" id="WP_003776794.1">
    <property type="nucleotide sequence ID" value="NZ_JH992957.1"/>
</dbReference>
<dbReference type="STRING" id="883081.HMPREF9698_00381"/>
<feature type="binding site" evidence="6">
    <location>
        <position position="65"/>
    </location>
    <ligand>
        <name>a divalent metal cation</name>
        <dbReference type="ChEBI" id="CHEBI:60240"/>
        <label>1</label>
    </ligand>
</feature>
<proteinExistence type="inferred from homology"/>
<dbReference type="AlphaFoldDB" id="K9EA22"/>
<comment type="subunit">
    <text evidence="2">Homohexamer.</text>
</comment>
<dbReference type="InterPro" id="IPR002678">
    <property type="entry name" value="DUF34/NIF3"/>
</dbReference>
<feature type="binding site" evidence="6">
    <location>
        <position position="334"/>
    </location>
    <ligand>
        <name>a divalent metal cation</name>
        <dbReference type="ChEBI" id="CHEBI:60240"/>
        <label>1</label>
    </ligand>
</feature>
<gene>
    <name evidence="7" type="ORF">HMPREF9698_00381</name>
</gene>
<dbReference type="InterPro" id="IPR017221">
    <property type="entry name" value="DUF34/NIF3_bac"/>
</dbReference>
<keyword evidence="8" id="KW-1185">Reference proteome</keyword>
<feature type="binding site" evidence="6">
    <location>
        <position position="104"/>
    </location>
    <ligand>
        <name>a divalent metal cation</name>
        <dbReference type="ChEBI" id="CHEBI:60240"/>
        <label>1</label>
    </ligand>
</feature>
<evidence type="ECO:0000313" key="7">
    <source>
        <dbReference type="EMBL" id="EKU94069.1"/>
    </source>
</evidence>
<evidence type="ECO:0000256" key="5">
    <source>
        <dbReference type="PIRNR" id="PIRNR037489"/>
    </source>
</evidence>
<evidence type="ECO:0000256" key="2">
    <source>
        <dbReference type="ARBA" id="ARBA00011643"/>
    </source>
</evidence>
<evidence type="ECO:0000256" key="4">
    <source>
        <dbReference type="ARBA" id="ARBA00022723"/>
    </source>
</evidence>
<dbReference type="Pfam" id="PF01784">
    <property type="entry name" value="DUF34_NIF3"/>
    <property type="match status" value="1"/>
</dbReference>
<organism evidence="7 8">
    <name type="scientific">Alloiococcus otitis ATCC 51267</name>
    <dbReference type="NCBI Taxonomy" id="883081"/>
    <lineage>
        <taxon>Bacteria</taxon>
        <taxon>Bacillati</taxon>
        <taxon>Bacillota</taxon>
        <taxon>Bacilli</taxon>
        <taxon>Lactobacillales</taxon>
        <taxon>Carnobacteriaceae</taxon>
        <taxon>Alloiococcus</taxon>
    </lineage>
</organism>
<dbReference type="eggNOG" id="COG0327">
    <property type="taxonomic scope" value="Bacteria"/>
</dbReference>
<dbReference type="PATRIC" id="fig|883081.3.peg.383"/>
<dbReference type="Gene3D" id="3.30.70.120">
    <property type="match status" value="1"/>
</dbReference>
<dbReference type="SUPFAM" id="SSF102705">
    <property type="entry name" value="NIF3 (NGG1p interacting factor 3)-like"/>
    <property type="match status" value="1"/>
</dbReference>
<name>K9EA22_9LACT</name>
<dbReference type="GO" id="GO:0005737">
    <property type="term" value="C:cytoplasm"/>
    <property type="evidence" value="ECO:0007669"/>
    <property type="project" value="TreeGrafter"/>
</dbReference>
<sequence length="376" mass="41600">MTSIKEFVSVYEKFAPKKLIMGGDPTGLHFGHPDQEITKVMTTLDVRPEVVDEAVARGVDFILAHHPPIFKPAKTLVEDDPQNHMYAQLIRHNIGVYASHTNLDVVAGGMNDWLADALDLTNLQILSPTYQADQYKLVVYVPQEASDQVLSACHDKGAGQVGDFYQDVSTSIPALGRFTPKAGAKPAIGQVDQAEEVQEDRLEVLVDEDDLDQVILALLEAHPYEEPVYDVFKLEGNCKSQGIGRVGDLSQVMTLEDLLAHIKKSFDLQGLRYVQVPNTKQKTFQKIAICGGDGSSFIQDAINSGADAYITGDVYYHTAHDLQAAGLTVIDPGHHIEAICIPKLAQKVQEWIQAYKWPIQVVQSQVNTEPFEFYTK</sequence>
<dbReference type="Proteomes" id="UP000009875">
    <property type="component" value="Unassembled WGS sequence"/>
</dbReference>
<dbReference type="GO" id="GO:0046872">
    <property type="term" value="F:metal ion binding"/>
    <property type="evidence" value="ECO:0007669"/>
    <property type="project" value="UniProtKB-UniRule"/>
</dbReference>